<dbReference type="HAMAP" id="MF_02231">
    <property type="entry name" value="UbiT"/>
    <property type="match status" value="1"/>
</dbReference>
<dbReference type="Gene3D" id="3.30.1050.10">
    <property type="entry name" value="SCP2 sterol-binding domain"/>
    <property type="match status" value="1"/>
</dbReference>
<dbReference type="InterPro" id="IPR016830">
    <property type="entry name" value="UbiT"/>
</dbReference>
<comment type="similarity">
    <text evidence="1">Belongs to the UbiT family.</text>
</comment>
<name>A0A370DNP4_9GAMM</name>
<dbReference type="Proteomes" id="UP000254771">
    <property type="component" value="Unassembled WGS sequence"/>
</dbReference>
<dbReference type="UniPathway" id="UPA00232"/>
<evidence type="ECO:0000313" key="3">
    <source>
        <dbReference type="EMBL" id="RDH85766.1"/>
    </source>
</evidence>
<keyword evidence="4" id="KW-1185">Reference proteome</keyword>
<dbReference type="SUPFAM" id="SSF55718">
    <property type="entry name" value="SCP-like"/>
    <property type="match status" value="1"/>
</dbReference>
<evidence type="ECO:0000313" key="4">
    <source>
        <dbReference type="Proteomes" id="UP000254771"/>
    </source>
</evidence>
<organism evidence="3 4">
    <name type="scientific">endosymbiont of Escarpia spicata</name>
    <dbReference type="NCBI Taxonomy" id="2200908"/>
    <lineage>
        <taxon>Bacteria</taxon>
        <taxon>Pseudomonadati</taxon>
        <taxon>Pseudomonadota</taxon>
        <taxon>Gammaproteobacteria</taxon>
        <taxon>sulfur-oxidizing symbionts</taxon>
    </lineage>
</organism>
<gene>
    <name evidence="1" type="primary">ubiT</name>
    <name evidence="3" type="ORF">DIZ78_09925</name>
</gene>
<dbReference type="InterPro" id="IPR036527">
    <property type="entry name" value="SCP2_sterol-bd_dom_sf"/>
</dbReference>
<reference evidence="3 4" key="1">
    <citation type="journal article" date="2018" name="ISME J.">
        <title>Endosymbiont genomes yield clues of tubeworm success.</title>
        <authorList>
            <person name="Li Y."/>
            <person name="Liles M.R."/>
            <person name="Halanych K.M."/>
        </authorList>
    </citation>
    <scope>NUCLEOTIDE SEQUENCE [LARGE SCALE GENOMIC DNA]</scope>
    <source>
        <strain evidence="3">A1462</strain>
    </source>
</reference>
<comment type="pathway">
    <text evidence="1">Cofactor biosynthesis; ubiquinone biosynthesis.</text>
</comment>
<sequence>MMQAIAKRPRLPRPLSLPLRLVPERAHSLVLGKMLNYLFATERAEGELDFLEDRTVRIQVIDASLSYALSLRDGLIAGVNGGEPANLTISGTVYDYMLLITGREDPDTLFFQRHLQMEGDTDLGVHLKNMLAAVDLDALPVSQAFRPMMDQCLSFYERLA</sequence>
<dbReference type="Pfam" id="PF02036">
    <property type="entry name" value="SCP2"/>
    <property type="match status" value="1"/>
</dbReference>
<comment type="caution">
    <text evidence="3">The sequence shown here is derived from an EMBL/GenBank/DDBJ whole genome shotgun (WGS) entry which is preliminary data.</text>
</comment>
<keyword evidence="1" id="KW-0831">Ubiquinone biosynthesis</keyword>
<evidence type="ECO:0000256" key="1">
    <source>
        <dbReference type="HAMAP-Rule" id="MF_02231"/>
    </source>
</evidence>
<dbReference type="EMBL" id="QFXE01000012">
    <property type="protein sequence ID" value="RDH85766.1"/>
    <property type="molecule type" value="Genomic_DNA"/>
</dbReference>
<comment type="function">
    <text evidence="1">Required for O(2)-independent ubiquinone (coenzyme Q) biosynthesis. Likely functions as an accessory factor.</text>
</comment>
<dbReference type="GO" id="GO:0006744">
    <property type="term" value="P:ubiquinone biosynthetic process"/>
    <property type="evidence" value="ECO:0007669"/>
    <property type="project" value="UniProtKB-UniRule"/>
</dbReference>
<dbReference type="InterPro" id="IPR003033">
    <property type="entry name" value="SCP2_sterol-bd_dom"/>
</dbReference>
<dbReference type="AlphaFoldDB" id="A0A370DNP4"/>
<evidence type="ECO:0000259" key="2">
    <source>
        <dbReference type="Pfam" id="PF02036"/>
    </source>
</evidence>
<accession>A0A370DNP4</accession>
<protein>
    <recommendedName>
        <fullName evidence="1">Ubiquinone biosynthesis accessory factor UbiT</fullName>
    </recommendedName>
</protein>
<feature type="domain" description="SCP2" evidence="2">
    <location>
        <begin position="39"/>
        <end position="131"/>
    </location>
</feature>
<proteinExistence type="inferred from homology"/>